<keyword evidence="2" id="KW-0812">Transmembrane</keyword>
<gene>
    <name evidence="3" type="ORF">BegalDRAFT_1543</name>
</gene>
<reference evidence="3 4" key="1">
    <citation type="submission" date="2011-11" db="EMBL/GenBank/DDBJ databases">
        <title>Improved High-Quality Draft sequence of Beggiatoa alba B18lD.</title>
        <authorList>
            <consortium name="US DOE Joint Genome Institute"/>
            <person name="Lucas S."/>
            <person name="Han J."/>
            <person name="Lapidus A."/>
            <person name="Cheng J.-F."/>
            <person name="Goodwin L."/>
            <person name="Pitluck S."/>
            <person name="Peters L."/>
            <person name="Mikhailova N."/>
            <person name="Held B."/>
            <person name="Detter J.C."/>
            <person name="Han C."/>
            <person name="Tapia R."/>
            <person name="Land M."/>
            <person name="Hauser L."/>
            <person name="Kyrpides N."/>
            <person name="Ivanova N."/>
            <person name="Pagani I."/>
            <person name="Samuel K."/>
            <person name="Teske A."/>
            <person name="Mueller J."/>
            <person name="Woyke T."/>
        </authorList>
    </citation>
    <scope>NUCLEOTIDE SEQUENCE [LARGE SCALE GENOMIC DNA]</scope>
    <source>
        <strain evidence="3 4">B18LD</strain>
    </source>
</reference>
<dbReference type="EMBL" id="JH600070">
    <property type="protein sequence ID" value="EIJ42424.1"/>
    <property type="molecule type" value="Genomic_DNA"/>
</dbReference>
<proteinExistence type="predicted"/>
<keyword evidence="2" id="KW-1133">Transmembrane helix</keyword>
<evidence type="ECO:0000313" key="3">
    <source>
        <dbReference type="EMBL" id="EIJ42424.1"/>
    </source>
</evidence>
<feature type="transmembrane region" description="Helical" evidence="2">
    <location>
        <begin position="6"/>
        <end position="24"/>
    </location>
</feature>
<dbReference type="OrthoDB" id="9980321at2"/>
<organism evidence="3 4">
    <name type="scientific">Beggiatoa alba B18LD</name>
    <dbReference type="NCBI Taxonomy" id="395493"/>
    <lineage>
        <taxon>Bacteria</taxon>
        <taxon>Pseudomonadati</taxon>
        <taxon>Pseudomonadota</taxon>
        <taxon>Gammaproteobacteria</taxon>
        <taxon>Thiotrichales</taxon>
        <taxon>Thiotrichaceae</taxon>
        <taxon>Beggiatoa</taxon>
    </lineage>
</organism>
<name>I3CFN1_9GAMM</name>
<dbReference type="Proteomes" id="UP000005744">
    <property type="component" value="Unassembled WGS sequence"/>
</dbReference>
<protein>
    <submittedName>
        <fullName evidence="3">Uncharacterized protein</fullName>
    </submittedName>
</protein>
<keyword evidence="2" id="KW-0472">Membrane</keyword>
<evidence type="ECO:0000256" key="2">
    <source>
        <dbReference type="SAM" id="Phobius"/>
    </source>
</evidence>
<accession>I3CFN1</accession>
<evidence type="ECO:0000313" key="4">
    <source>
        <dbReference type="Proteomes" id="UP000005744"/>
    </source>
</evidence>
<dbReference type="AlphaFoldDB" id="I3CFN1"/>
<dbReference type="HOGENOM" id="CLU_2462849_0_0_6"/>
<dbReference type="RefSeq" id="WP_002685354.1">
    <property type="nucleotide sequence ID" value="NZ_JH600070.1"/>
</dbReference>
<feature type="region of interest" description="Disordered" evidence="1">
    <location>
        <begin position="51"/>
        <end position="88"/>
    </location>
</feature>
<keyword evidence="4" id="KW-1185">Reference proteome</keyword>
<dbReference type="STRING" id="395493.BegalDRAFT_1543"/>
<evidence type="ECO:0000256" key="1">
    <source>
        <dbReference type="SAM" id="MobiDB-lite"/>
    </source>
</evidence>
<feature type="compositionally biased region" description="Basic and acidic residues" evidence="1">
    <location>
        <begin position="73"/>
        <end position="88"/>
    </location>
</feature>
<sequence>MSDTVIVAIVLGVVVIAVAVVFLLKDRISSANFKASKKGLEGGLTAHEQATSSISRNKIKGDGNTLKTSNAGKVDDNEIEGNKNKLGE</sequence>